<dbReference type="Proteomes" id="UP001589854">
    <property type="component" value="Unassembled WGS sequence"/>
</dbReference>
<dbReference type="InterPro" id="IPR029058">
    <property type="entry name" value="AB_hydrolase_fold"/>
</dbReference>
<dbReference type="NCBIfam" id="NF047388">
    <property type="entry name" value="SA1320_fam"/>
    <property type="match status" value="1"/>
</dbReference>
<organism evidence="1 2">
    <name type="scientific">Metabacillus herbersteinensis</name>
    <dbReference type="NCBI Taxonomy" id="283816"/>
    <lineage>
        <taxon>Bacteria</taxon>
        <taxon>Bacillati</taxon>
        <taxon>Bacillota</taxon>
        <taxon>Bacilli</taxon>
        <taxon>Bacillales</taxon>
        <taxon>Bacillaceae</taxon>
        <taxon>Metabacillus</taxon>
    </lineage>
</organism>
<accession>A0ABV6GNV1</accession>
<evidence type="ECO:0000313" key="1">
    <source>
        <dbReference type="EMBL" id="MFC0274542.1"/>
    </source>
</evidence>
<sequence length="698" mass="77167">MTSVPTNISANFTNDKDLVELAGYHAYMQFDRDHELLVNDVEYRVLDNKDNNETGLNALTVINLTNKEISIVYVGTDPQETQDLITDAQLLSDLTPAQIEDARGYFSEMNQKYQKVGGVTSISGNSLAGALVGAVAIQHPEVKAVTLNPALLPEGMMEPTKNYDNITNYFSSYDVLTKTLSALDLHTRIPGHQHEIYNGIPEFSKLGTNHTGYLRVDGGVQYYQIGEEGQPGYGEIYIDADSHIVTSIWTGQPLYGGNTDYIEINKENLDLLALRLKDHVLERLELASGYLGKSVEIVEDEGSKLYERITRLQHIFEESFENLIGDPLFLGITSAGSRLKAEVDHLISLLNIAESHSSSLNSILNSPPADLVEHLFRVDISVESIFGEAQNQLNELKSGIDGLSDSLTHIVTEQIPELFKGGKDYWYDAVVGELRAHYGILNGNRDKLISHITEFKNQVTETASAFEGRDHSLGQSIKNQTSVSDNTSPVQQTNPYNLDESPYLAVRMQIKELQLDTAFGTFTGSSHALLIPILGGLHALTITIESTLEALSIAIKGATSVSLNNTLPGKLISLFTDFDDKITNYINDSLKPLDDMATTIEGIRKGLGRLMVEYPALLANFRPYVDSAIFNQSNFYNVQLYNLAAFSILKEMQMLFGDVVYQLGSHKAHAIEALCEVSEKVTLNMAILEEQVDRGTIN</sequence>
<comment type="caution">
    <text evidence="1">The sequence shown here is derived from an EMBL/GenBank/DDBJ whole genome shotgun (WGS) entry which is preliminary data.</text>
</comment>
<dbReference type="SUPFAM" id="SSF53474">
    <property type="entry name" value="alpha/beta-Hydrolases"/>
    <property type="match status" value="1"/>
</dbReference>
<name>A0ABV6GNV1_9BACI</name>
<gene>
    <name evidence="1" type="ORF">ACFFIX_24745</name>
</gene>
<dbReference type="EMBL" id="JBHLVO010000038">
    <property type="protein sequence ID" value="MFC0274542.1"/>
    <property type="molecule type" value="Genomic_DNA"/>
</dbReference>
<dbReference type="RefSeq" id="WP_378938892.1">
    <property type="nucleotide sequence ID" value="NZ_JBHLVO010000038.1"/>
</dbReference>
<reference evidence="1 2" key="1">
    <citation type="submission" date="2024-09" db="EMBL/GenBank/DDBJ databases">
        <authorList>
            <person name="Sun Q."/>
            <person name="Mori K."/>
        </authorList>
    </citation>
    <scope>NUCLEOTIDE SEQUENCE [LARGE SCALE GENOMIC DNA]</scope>
    <source>
        <strain evidence="1 2">CCM 7228</strain>
    </source>
</reference>
<proteinExistence type="predicted"/>
<protein>
    <submittedName>
        <fullName evidence="1">SA1320 family protein</fullName>
    </submittedName>
</protein>
<evidence type="ECO:0000313" key="2">
    <source>
        <dbReference type="Proteomes" id="UP001589854"/>
    </source>
</evidence>
<keyword evidence="2" id="KW-1185">Reference proteome</keyword>